<evidence type="ECO:0000256" key="1">
    <source>
        <dbReference type="ARBA" id="ARBA00001966"/>
    </source>
</evidence>
<dbReference type="Proteomes" id="UP000001784">
    <property type="component" value="Chromosome"/>
</dbReference>
<dbReference type="InterPro" id="IPR006638">
    <property type="entry name" value="Elp3/MiaA/NifB-like_rSAM"/>
</dbReference>
<dbReference type="SFLD" id="SFLDG01086">
    <property type="entry name" value="elongater_protein-like"/>
    <property type="match status" value="1"/>
</dbReference>
<dbReference type="InterPro" id="IPR039661">
    <property type="entry name" value="ELP3"/>
</dbReference>
<evidence type="ECO:0000259" key="7">
    <source>
        <dbReference type="PROSITE" id="PS51918"/>
    </source>
</evidence>
<dbReference type="InParanoid" id="A0LGM0"/>
<dbReference type="Pfam" id="PF16199">
    <property type="entry name" value="Radical_SAM_C"/>
    <property type="match status" value="1"/>
</dbReference>
<dbReference type="SMART" id="SM00729">
    <property type="entry name" value="Elp3"/>
    <property type="match status" value="1"/>
</dbReference>
<dbReference type="STRING" id="335543.Sfum_0875"/>
<proteinExistence type="predicted"/>
<evidence type="ECO:0000256" key="6">
    <source>
        <dbReference type="ARBA" id="ARBA00023014"/>
    </source>
</evidence>
<reference evidence="8 9" key="1">
    <citation type="submission" date="2006-10" db="EMBL/GenBank/DDBJ databases">
        <title>Complete sequence of Syntrophobacter fumaroxidans MPOB.</title>
        <authorList>
            <consortium name="US DOE Joint Genome Institute"/>
            <person name="Copeland A."/>
            <person name="Lucas S."/>
            <person name="Lapidus A."/>
            <person name="Barry K."/>
            <person name="Detter J.C."/>
            <person name="Glavina del Rio T."/>
            <person name="Hammon N."/>
            <person name="Israni S."/>
            <person name="Pitluck S."/>
            <person name="Goltsman E.G."/>
            <person name="Martinez M."/>
            <person name="Schmutz J."/>
            <person name="Larimer F."/>
            <person name="Land M."/>
            <person name="Hauser L."/>
            <person name="Kyrpides N."/>
            <person name="Kim E."/>
            <person name="Boone D.R."/>
            <person name="Brockman F."/>
            <person name="Culley D."/>
            <person name="Ferry J."/>
            <person name="Gunsalus R."/>
            <person name="McInerney M.J."/>
            <person name="Morrison M."/>
            <person name="Plugge C."/>
            <person name="Rohlin L."/>
            <person name="Scholten J."/>
            <person name="Sieber J."/>
            <person name="Stams A.J.M."/>
            <person name="Worm P."/>
            <person name="Henstra A.M."/>
            <person name="Richardson P."/>
        </authorList>
    </citation>
    <scope>NUCLEOTIDE SEQUENCE [LARGE SCALE GENOMIC DNA]</scope>
    <source>
        <strain evidence="9">DSM 10017 / MPOB</strain>
    </source>
</reference>
<dbReference type="PANTHER" id="PTHR11135:SF0">
    <property type="entry name" value="ELONGATOR COMPLEX PROTEIN 3"/>
    <property type="match status" value="1"/>
</dbReference>
<organism evidence="8 9">
    <name type="scientific">Syntrophobacter fumaroxidans (strain DSM 10017 / MPOB)</name>
    <dbReference type="NCBI Taxonomy" id="335543"/>
    <lineage>
        <taxon>Bacteria</taxon>
        <taxon>Pseudomonadati</taxon>
        <taxon>Thermodesulfobacteriota</taxon>
        <taxon>Syntrophobacteria</taxon>
        <taxon>Syntrophobacterales</taxon>
        <taxon>Syntrophobacteraceae</taxon>
        <taxon>Syntrophobacter</taxon>
    </lineage>
</organism>
<dbReference type="SFLD" id="SFLDS00029">
    <property type="entry name" value="Radical_SAM"/>
    <property type="match status" value="1"/>
</dbReference>
<evidence type="ECO:0000313" key="8">
    <source>
        <dbReference type="EMBL" id="ABK16572.1"/>
    </source>
</evidence>
<keyword evidence="5" id="KW-0408">Iron</keyword>
<name>A0LGM0_SYNFM</name>
<dbReference type="Pfam" id="PF04055">
    <property type="entry name" value="Radical_SAM"/>
    <property type="match status" value="1"/>
</dbReference>
<dbReference type="AlphaFoldDB" id="A0LGM0"/>
<dbReference type="HOGENOM" id="CLU_057482_0_0_7"/>
<sequence>MPRIHGPLTEKKPEERIYPVFLPHAGCPFRCVYCNQNAVTAPCGPSESGTAQDILRIFRLGLDRLTADARRCGIAGEISFYGGTFTSLPIAVLRQILDTVNVPIKEGLFTGIRFSTRPDALTEPCLELLSDYPVRTVELGVQSLSETVLERSRRGYGVRTVERACAAVRARGWRLGLQLMPGLPGDTCEVFLESLRRTIGLGPEFVRLYPTLVLKDTTLADWYRAGSYRPLSLEEAVRWCARAYAALREAHVPTARMGLQADPELEKPGVVLAGPYHPAFGYLVKSRYRRDRILELVRFEPEGVRTARLTAVVHDRVRSEVLGPSRENVEFIEAELGLERFNVRAEKDRDEERIDLLWD</sequence>
<dbReference type="GO" id="GO:0046872">
    <property type="term" value="F:metal ion binding"/>
    <property type="evidence" value="ECO:0007669"/>
    <property type="project" value="UniProtKB-KW"/>
</dbReference>
<dbReference type="InterPro" id="IPR032432">
    <property type="entry name" value="Radical_SAM_C"/>
</dbReference>
<keyword evidence="4" id="KW-0479">Metal-binding</keyword>
<gene>
    <name evidence="8" type="ordered locus">Sfum_0875</name>
</gene>
<dbReference type="Gene3D" id="3.80.30.20">
    <property type="entry name" value="tm_1862 like domain"/>
    <property type="match status" value="1"/>
</dbReference>
<evidence type="ECO:0000256" key="3">
    <source>
        <dbReference type="ARBA" id="ARBA00022691"/>
    </source>
</evidence>
<dbReference type="InterPro" id="IPR058240">
    <property type="entry name" value="rSAM_sf"/>
</dbReference>
<dbReference type="CDD" id="cd01335">
    <property type="entry name" value="Radical_SAM"/>
    <property type="match status" value="1"/>
</dbReference>
<dbReference type="GO" id="GO:0005737">
    <property type="term" value="C:cytoplasm"/>
    <property type="evidence" value="ECO:0007669"/>
    <property type="project" value="TreeGrafter"/>
</dbReference>
<keyword evidence="2" id="KW-0004">4Fe-4S</keyword>
<dbReference type="GO" id="GO:0003824">
    <property type="term" value="F:catalytic activity"/>
    <property type="evidence" value="ECO:0007669"/>
    <property type="project" value="InterPro"/>
</dbReference>
<feature type="domain" description="Radical SAM core" evidence="7">
    <location>
        <begin position="11"/>
        <end position="260"/>
    </location>
</feature>
<keyword evidence="6" id="KW-0411">Iron-sulfur</keyword>
<dbReference type="OrthoDB" id="9815044at2"/>
<keyword evidence="9" id="KW-1185">Reference proteome</keyword>
<evidence type="ECO:0000256" key="4">
    <source>
        <dbReference type="ARBA" id="ARBA00022723"/>
    </source>
</evidence>
<dbReference type="EMBL" id="CP000478">
    <property type="protein sequence ID" value="ABK16572.1"/>
    <property type="molecule type" value="Genomic_DNA"/>
</dbReference>
<dbReference type="PANTHER" id="PTHR11135">
    <property type="entry name" value="HISTONE ACETYLTRANSFERASE-RELATED"/>
    <property type="match status" value="1"/>
</dbReference>
<accession>A0LGM0</accession>
<dbReference type="eggNOG" id="COG1243">
    <property type="taxonomic scope" value="Bacteria"/>
</dbReference>
<evidence type="ECO:0000313" key="9">
    <source>
        <dbReference type="Proteomes" id="UP000001784"/>
    </source>
</evidence>
<dbReference type="PROSITE" id="PS51918">
    <property type="entry name" value="RADICAL_SAM"/>
    <property type="match status" value="1"/>
</dbReference>
<dbReference type="GO" id="GO:0051539">
    <property type="term" value="F:4 iron, 4 sulfur cluster binding"/>
    <property type="evidence" value="ECO:0007669"/>
    <property type="project" value="UniProtKB-KW"/>
</dbReference>
<dbReference type="InterPro" id="IPR007197">
    <property type="entry name" value="rSAM"/>
</dbReference>
<dbReference type="KEGG" id="sfu:Sfum_0875"/>
<keyword evidence="3" id="KW-0949">S-adenosyl-L-methionine</keyword>
<evidence type="ECO:0000256" key="5">
    <source>
        <dbReference type="ARBA" id="ARBA00023004"/>
    </source>
</evidence>
<dbReference type="InterPro" id="IPR023404">
    <property type="entry name" value="rSAM_horseshoe"/>
</dbReference>
<dbReference type="SFLD" id="SFLDG01082">
    <property type="entry name" value="B12-binding_domain_containing"/>
    <property type="match status" value="1"/>
</dbReference>
<dbReference type="GO" id="GO:0002926">
    <property type="term" value="P:tRNA wobble base 5-methoxycarbonylmethyl-2-thiouridinylation"/>
    <property type="evidence" value="ECO:0007669"/>
    <property type="project" value="TreeGrafter"/>
</dbReference>
<comment type="cofactor">
    <cofactor evidence="1">
        <name>[4Fe-4S] cluster</name>
        <dbReference type="ChEBI" id="CHEBI:49883"/>
    </cofactor>
</comment>
<evidence type="ECO:0000256" key="2">
    <source>
        <dbReference type="ARBA" id="ARBA00022485"/>
    </source>
</evidence>
<dbReference type="SUPFAM" id="SSF102114">
    <property type="entry name" value="Radical SAM enzymes"/>
    <property type="match status" value="1"/>
</dbReference>
<protein>
    <submittedName>
        <fullName evidence="8">Radical SAM domain protein</fullName>
    </submittedName>
</protein>